<dbReference type="GO" id="GO:0016070">
    <property type="term" value="P:RNA metabolic process"/>
    <property type="evidence" value="ECO:0007669"/>
    <property type="project" value="InterPro"/>
</dbReference>
<evidence type="ECO:0000313" key="3">
    <source>
        <dbReference type="Proteomes" id="UP001228059"/>
    </source>
</evidence>
<dbReference type="InterPro" id="IPR014944">
    <property type="entry name" value="Toxin_SymE-like"/>
</dbReference>
<dbReference type="GO" id="GO:0016788">
    <property type="term" value="F:hydrolase activity, acting on ester bonds"/>
    <property type="evidence" value="ECO:0007669"/>
    <property type="project" value="InterPro"/>
</dbReference>
<dbReference type="GO" id="GO:0003723">
    <property type="term" value="F:RNA binding"/>
    <property type="evidence" value="ECO:0007669"/>
    <property type="project" value="InterPro"/>
</dbReference>
<organism evidence="2 3">
    <name type="scientific">Xanthomonas oryzae pv. leersiae</name>
    <dbReference type="NCBI Taxonomy" id="3112258"/>
    <lineage>
        <taxon>Bacteria</taxon>
        <taxon>Pseudomonadati</taxon>
        <taxon>Pseudomonadota</taxon>
        <taxon>Gammaproteobacteria</taxon>
        <taxon>Lysobacterales</taxon>
        <taxon>Lysobacteraceae</taxon>
        <taxon>Xanthomonas</taxon>
    </lineage>
</organism>
<dbReference type="AlphaFoldDB" id="A0AAJ6GUZ5"/>
<feature type="domain" description="Toxin SymE-like" evidence="1">
    <location>
        <begin position="58"/>
        <end position="108"/>
    </location>
</feature>
<evidence type="ECO:0000313" key="2">
    <source>
        <dbReference type="EMBL" id="WIX06579.1"/>
    </source>
</evidence>
<dbReference type="Pfam" id="PF08845">
    <property type="entry name" value="SymE_toxin"/>
    <property type="match status" value="1"/>
</dbReference>
<reference evidence="2 3" key="1">
    <citation type="submission" date="2023-05" db="EMBL/GenBank/DDBJ databases">
        <title>Complete Genome Resource of Xanthomonas oryzae pv. leersiae Strain YNJC Isolated From Plateau Japonica Rice in Southwest China.</title>
        <authorList>
            <person name="Aa X."/>
            <person name="Mei L."/>
            <person name="Liu P."/>
            <person name="Yang Y."/>
            <person name="Tang C."/>
            <person name="Zhang F."/>
            <person name="Dong C."/>
            <person name="Wang B."/>
            <person name="Chen X."/>
            <person name="Dai L."/>
        </authorList>
    </citation>
    <scope>NUCLEOTIDE SEQUENCE [LARGE SCALE GENOMIC DNA]</scope>
    <source>
        <strain evidence="2 3">YNJC</strain>
    </source>
</reference>
<protein>
    <submittedName>
        <fullName evidence="2">SymE family type I addiction module toxin</fullName>
    </submittedName>
</protein>
<dbReference type="EMBL" id="CP127225">
    <property type="protein sequence ID" value="WIX06579.1"/>
    <property type="molecule type" value="Genomic_DNA"/>
</dbReference>
<dbReference type="GO" id="GO:0005737">
    <property type="term" value="C:cytoplasm"/>
    <property type="evidence" value="ECO:0007669"/>
    <property type="project" value="InterPro"/>
</dbReference>
<evidence type="ECO:0000259" key="1">
    <source>
        <dbReference type="Pfam" id="PF08845"/>
    </source>
</evidence>
<accession>A0AAJ6GUZ5</accession>
<proteinExistence type="predicted"/>
<gene>
    <name evidence="2" type="ORF">QN060_21575</name>
</gene>
<sequence>MRQSTSRRNQPSKRSKTVQWTIVEPTLSPMLTPEQIAALNATELARAQQPPRRVRPTKQCTVGYGYYPNSQQRVPTLRLRGRWLEQLGFAIGSKLRVTVEDRALVITVAGEECMRRCKASR</sequence>
<dbReference type="Proteomes" id="UP001228059">
    <property type="component" value="Chromosome"/>
</dbReference>
<name>A0AAJ6GUZ5_9XANT</name>